<dbReference type="AlphaFoldDB" id="A0A061EA64"/>
<dbReference type="HOGENOM" id="CLU_2270750_0_0_1"/>
<evidence type="ECO:0000313" key="1">
    <source>
        <dbReference type="EMBL" id="EOY01262.1"/>
    </source>
</evidence>
<protein>
    <submittedName>
        <fullName evidence="1">Uncharacterized protein</fullName>
    </submittedName>
</protein>
<keyword evidence="2" id="KW-1185">Reference proteome</keyword>
<sequence length="103" mass="11333">IIHLSLCHSNHSSTSLSVMATHVNPPAFRLALASPLPSIPIPSIAIKLKKKSKLFKTSRGRVPNRRLSQSITQAEVINRSQLTKSKNCRNGRLSSFNRPIALP</sequence>
<name>A0A061EA64_THECC</name>
<accession>A0A061EA64</accession>
<reference evidence="1 2" key="1">
    <citation type="journal article" date="2013" name="Genome Biol.">
        <title>The genome sequence of the most widely cultivated cacao type and its use to identify candidate genes regulating pod color.</title>
        <authorList>
            <person name="Motamayor J.C."/>
            <person name="Mockaitis K."/>
            <person name="Schmutz J."/>
            <person name="Haiminen N."/>
            <person name="Iii D.L."/>
            <person name="Cornejo O."/>
            <person name="Findley S.D."/>
            <person name="Zheng P."/>
            <person name="Utro F."/>
            <person name="Royaert S."/>
            <person name="Saski C."/>
            <person name="Jenkins J."/>
            <person name="Podicheti R."/>
            <person name="Zhao M."/>
            <person name="Scheffler B.E."/>
            <person name="Stack J.C."/>
            <person name="Feltus F.A."/>
            <person name="Mustiga G.M."/>
            <person name="Amores F."/>
            <person name="Phillips W."/>
            <person name="Marelli J.P."/>
            <person name="May G.D."/>
            <person name="Shapiro H."/>
            <person name="Ma J."/>
            <person name="Bustamante C.D."/>
            <person name="Schnell R.J."/>
            <person name="Main D."/>
            <person name="Gilbert D."/>
            <person name="Parida L."/>
            <person name="Kuhn D.N."/>
        </authorList>
    </citation>
    <scope>NUCLEOTIDE SEQUENCE [LARGE SCALE GENOMIC DNA]</scope>
    <source>
        <strain evidence="2">cv. Matina 1-6</strain>
    </source>
</reference>
<gene>
    <name evidence="1" type="ORF">TCM_011207</name>
</gene>
<evidence type="ECO:0000313" key="2">
    <source>
        <dbReference type="Proteomes" id="UP000026915"/>
    </source>
</evidence>
<dbReference type="InParanoid" id="A0A061EA64"/>
<feature type="non-terminal residue" evidence="1">
    <location>
        <position position="1"/>
    </location>
</feature>
<dbReference type="EMBL" id="CM001880">
    <property type="protein sequence ID" value="EOY01262.1"/>
    <property type="molecule type" value="Genomic_DNA"/>
</dbReference>
<proteinExistence type="predicted"/>
<dbReference type="Gramene" id="EOY01262">
    <property type="protein sequence ID" value="EOY01262"/>
    <property type="gene ID" value="TCM_011207"/>
</dbReference>
<organism evidence="1 2">
    <name type="scientific">Theobroma cacao</name>
    <name type="common">Cacao</name>
    <name type="synonym">Cocoa</name>
    <dbReference type="NCBI Taxonomy" id="3641"/>
    <lineage>
        <taxon>Eukaryota</taxon>
        <taxon>Viridiplantae</taxon>
        <taxon>Streptophyta</taxon>
        <taxon>Embryophyta</taxon>
        <taxon>Tracheophyta</taxon>
        <taxon>Spermatophyta</taxon>
        <taxon>Magnoliopsida</taxon>
        <taxon>eudicotyledons</taxon>
        <taxon>Gunneridae</taxon>
        <taxon>Pentapetalae</taxon>
        <taxon>rosids</taxon>
        <taxon>malvids</taxon>
        <taxon>Malvales</taxon>
        <taxon>Malvaceae</taxon>
        <taxon>Byttnerioideae</taxon>
        <taxon>Theobroma</taxon>
    </lineage>
</organism>
<dbReference type="Proteomes" id="UP000026915">
    <property type="component" value="Chromosome 2"/>
</dbReference>